<name>G3JGT9_CORMM</name>
<keyword evidence="7 9" id="KW-0460">Magnesium</keyword>
<dbReference type="OrthoDB" id="7392499at2759"/>
<evidence type="ECO:0000256" key="5">
    <source>
        <dbReference type="ARBA" id="ARBA00022801"/>
    </source>
</evidence>
<feature type="chain" id="PRO_5003446114" description="Alkaline phosphatase" evidence="12">
    <location>
        <begin position="23"/>
        <end position="511"/>
    </location>
</feature>
<evidence type="ECO:0000256" key="7">
    <source>
        <dbReference type="ARBA" id="ARBA00022842"/>
    </source>
</evidence>
<dbReference type="SUPFAM" id="SSF53649">
    <property type="entry name" value="Alkaline phosphatase-like"/>
    <property type="match status" value="1"/>
</dbReference>
<dbReference type="EMBL" id="JH126401">
    <property type="protein sequence ID" value="EGX92453.1"/>
    <property type="molecule type" value="Genomic_DNA"/>
</dbReference>
<dbReference type="GeneID" id="18165849"/>
<dbReference type="STRING" id="983644.G3JGT9"/>
<proteinExistence type="inferred from homology"/>
<dbReference type="AlphaFoldDB" id="G3JGT9"/>
<dbReference type="eggNOG" id="KOG4126">
    <property type="taxonomic scope" value="Eukaryota"/>
</dbReference>
<evidence type="ECO:0000256" key="8">
    <source>
        <dbReference type="PIRSR" id="PIRSR601952-1"/>
    </source>
</evidence>
<sequence length="511" mass="53850">MLYRLSSVVAAGTLMLLGSVGGATCVPRARSFIYVVPDGYGPVSQTMARDYESITTGKSTLGRPNSAQIGVDKMLIGTVRTQASDNIVTDSAASATAFACGIKTYNGDLAVGVDDDGHPVASVLEAAHLSGFKTGLVATSRITHATPAGYSSHVLNRDSENEIAAQQIGHAHSFGAYVDLLLGGGRRHYLPSKAGGLRTDGVDLVAWAKGEGYNYAADRAAFDGAAVGGKLPLPFLGLFAGSHMAYELDRDDQKEPSLLDMTKVALASLEDASKGAQQGYFVMIEASRIDHAGHSNDAPGHIHDILMYNNVMTYLQEYVAAHPDTQLLSAADHECGGLTLPGQWDPQPLAAATRTSEHLVGLLAGYKGDDQRGYFRTELLPQYGLAGATDGVVDGLLATYKKSGSTALIVAMGNELSRKAGINWSTTGHTGVDVNLYGAAKAQGSMAALIGGNRDNTELPRYVEKALGVSMTNATAQLRATEAAGRWKVQRREDLAAIKRAANLAAWNHMP</sequence>
<feature type="binding site" evidence="9">
    <location>
        <position position="333"/>
    </location>
    <ligand>
        <name>Zn(2+)</name>
        <dbReference type="ChEBI" id="CHEBI:29105"/>
        <label>2</label>
    </ligand>
</feature>
<comment type="cofactor">
    <cofactor evidence="9">
        <name>Mg(2+)</name>
        <dbReference type="ChEBI" id="CHEBI:18420"/>
    </cofactor>
    <text evidence="9">Binds 1 Mg(2+) ion.</text>
</comment>
<dbReference type="InterPro" id="IPR001952">
    <property type="entry name" value="Alkaline_phosphatase"/>
</dbReference>
<evidence type="ECO:0000313" key="14">
    <source>
        <dbReference type="Proteomes" id="UP000001610"/>
    </source>
</evidence>
<feature type="binding site" evidence="9">
    <location>
        <position position="332"/>
    </location>
    <ligand>
        <name>Zn(2+)</name>
        <dbReference type="ChEBI" id="CHEBI:29105"/>
        <label>2</label>
    </ligand>
</feature>
<dbReference type="Proteomes" id="UP000001610">
    <property type="component" value="Unassembled WGS sequence"/>
</dbReference>
<dbReference type="PRINTS" id="PR00113">
    <property type="entry name" value="ALKPHPHTASE"/>
</dbReference>
<evidence type="ECO:0000256" key="9">
    <source>
        <dbReference type="PIRSR" id="PIRSR601952-2"/>
    </source>
</evidence>
<dbReference type="OMA" id="RSGMEYP"/>
<keyword evidence="5 11" id="KW-0378">Hydrolase</keyword>
<dbReference type="PROSITE" id="PS00123">
    <property type="entry name" value="ALKALINE_PHOSPHATASE"/>
    <property type="match status" value="1"/>
</dbReference>
<evidence type="ECO:0000256" key="6">
    <source>
        <dbReference type="ARBA" id="ARBA00022833"/>
    </source>
</evidence>
<dbReference type="GO" id="GO:0004035">
    <property type="term" value="F:alkaline phosphatase activity"/>
    <property type="evidence" value="ECO:0007669"/>
    <property type="project" value="UniProtKB-EC"/>
</dbReference>
<organism evidence="13 14">
    <name type="scientific">Cordyceps militaris (strain CM01)</name>
    <name type="common">Caterpillar fungus</name>
    <dbReference type="NCBI Taxonomy" id="983644"/>
    <lineage>
        <taxon>Eukaryota</taxon>
        <taxon>Fungi</taxon>
        <taxon>Dikarya</taxon>
        <taxon>Ascomycota</taxon>
        <taxon>Pezizomycotina</taxon>
        <taxon>Sordariomycetes</taxon>
        <taxon>Hypocreomycetidae</taxon>
        <taxon>Hypocreales</taxon>
        <taxon>Cordycipitaceae</taxon>
        <taxon>Cordyceps</taxon>
    </lineage>
</organism>
<evidence type="ECO:0000256" key="3">
    <source>
        <dbReference type="ARBA" id="ARBA00022553"/>
    </source>
</evidence>
<evidence type="ECO:0000256" key="2">
    <source>
        <dbReference type="ARBA" id="ARBA00012647"/>
    </source>
</evidence>
<keyword evidence="4 9" id="KW-0479">Metal-binding</keyword>
<keyword evidence="12" id="KW-0732">Signal</keyword>
<dbReference type="KEGG" id="cmt:CCM_03826"/>
<feature type="binding site" evidence="9">
    <location>
        <position position="38"/>
    </location>
    <ligand>
        <name>Mg(2+)</name>
        <dbReference type="ChEBI" id="CHEBI:18420"/>
    </ligand>
</feature>
<dbReference type="InParanoid" id="G3JGT9"/>
<dbReference type="PANTHER" id="PTHR11596">
    <property type="entry name" value="ALKALINE PHOSPHATASE"/>
    <property type="match status" value="1"/>
</dbReference>
<feature type="binding site" evidence="9">
    <location>
        <position position="146"/>
    </location>
    <ligand>
        <name>Mg(2+)</name>
        <dbReference type="ChEBI" id="CHEBI:18420"/>
    </ligand>
</feature>
<dbReference type="EC" id="3.1.3.1" evidence="2 11"/>
<comment type="cofactor">
    <cofactor evidence="9">
        <name>Zn(2+)</name>
        <dbReference type="ChEBI" id="CHEBI:29105"/>
    </cofactor>
    <text evidence="9">Binds 2 Zn(2+) ions.</text>
</comment>
<dbReference type="InterPro" id="IPR018299">
    <property type="entry name" value="Alkaline_phosphatase_AS"/>
</dbReference>
<dbReference type="RefSeq" id="XP_006669037.1">
    <property type="nucleotide sequence ID" value="XM_006668974.1"/>
</dbReference>
<reference evidence="13 14" key="1">
    <citation type="journal article" date="2011" name="Genome Biol.">
        <title>Genome sequence of the insect pathogenic fungus Cordyceps militaris, a valued traditional Chinese medicine.</title>
        <authorList>
            <person name="Zheng P."/>
            <person name="Xia Y."/>
            <person name="Xiao G."/>
            <person name="Xiong C."/>
            <person name="Hu X."/>
            <person name="Zhang S."/>
            <person name="Zheng H."/>
            <person name="Huang Y."/>
            <person name="Zhou Y."/>
            <person name="Wang S."/>
            <person name="Zhao G.P."/>
            <person name="Liu X."/>
            <person name="St Leger R.J."/>
            <person name="Wang C."/>
        </authorList>
    </citation>
    <scope>NUCLEOTIDE SEQUENCE [LARGE SCALE GENOMIC DNA]</scope>
    <source>
        <strain evidence="13 14">CM01</strain>
    </source>
</reference>
<comment type="catalytic activity">
    <reaction evidence="11">
        <text>a phosphate monoester + H2O = an alcohol + phosphate</text>
        <dbReference type="Rhea" id="RHEA:15017"/>
        <dbReference type="ChEBI" id="CHEBI:15377"/>
        <dbReference type="ChEBI" id="CHEBI:30879"/>
        <dbReference type="ChEBI" id="CHEBI:43474"/>
        <dbReference type="ChEBI" id="CHEBI:67140"/>
        <dbReference type="EC" id="3.1.3.1"/>
    </reaction>
</comment>
<keyword evidence="6 9" id="KW-0862">Zinc</keyword>
<feature type="binding site" evidence="9">
    <location>
        <position position="285"/>
    </location>
    <ligand>
        <name>Mg(2+)</name>
        <dbReference type="ChEBI" id="CHEBI:18420"/>
    </ligand>
</feature>
<keyword evidence="14" id="KW-1185">Reference proteome</keyword>
<evidence type="ECO:0000256" key="12">
    <source>
        <dbReference type="SAM" id="SignalP"/>
    </source>
</evidence>
<feature type="binding site" evidence="9">
    <location>
        <position position="294"/>
    </location>
    <ligand>
        <name>Zn(2+)</name>
        <dbReference type="ChEBI" id="CHEBI:29105"/>
        <label>2</label>
    </ligand>
</feature>
<comment type="similarity">
    <text evidence="1 10">Belongs to the alkaline phosphatase family.</text>
</comment>
<gene>
    <name evidence="13" type="ORF">CCM_03826</name>
</gene>
<evidence type="ECO:0000256" key="1">
    <source>
        <dbReference type="ARBA" id="ARBA00005984"/>
    </source>
</evidence>
<dbReference type="GO" id="GO:0000329">
    <property type="term" value="C:fungal-type vacuole membrane"/>
    <property type="evidence" value="ECO:0007669"/>
    <property type="project" value="TreeGrafter"/>
</dbReference>
<feature type="binding site" evidence="9">
    <location>
        <position position="290"/>
    </location>
    <ligand>
        <name>Zn(2+)</name>
        <dbReference type="ChEBI" id="CHEBI:29105"/>
        <label>2</label>
    </ligand>
</feature>
<dbReference type="Gene3D" id="1.10.60.40">
    <property type="match status" value="1"/>
</dbReference>
<feature type="binding site" evidence="9">
    <location>
        <position position="144"/>
    </location>
    <ligand>
        <name>Mg(2+)</name>
        <dbReference type="ChEBI" id="CHEBI:18420"/>
    </ligand>
</feature>
<dbReference type="HOGENOM" id="CLU_008539_6_0_1"/>
<dbReference type="GO" id="GO:0046872">
    <property type="term" value="F:metal ion binding"/>
    <property type="evidence" value="ECO:0007669"/>
    <property type="project" value="UniProtKB-KW"/>
</dbReference>
<dbReference type="PANTHER" id="PTHR11596:SF5">
    <property type="entry name" value="ALKALINE PHOSPHATASE"/>
    <property type="match status" value="1"/>
</dbReference>
<dbReference type="Gene3D" id="3.40.720.10">
    <property type="entry name" value="Alkaline Phosphatase, subunit A"/>
    <property type="match status" value="1"/>
</dbReference>
<protein>
    <recommendedName>
        <fullName evidence="2 11">Alkaline phosphatase</fullName>
        <ecNumber evidence="2 11">3.1.3.1</ecNumber>
    </recommendedName>
</protein>
<evidence type="ECO:0000256" key="10">
    <source>
        <dbReference type="RuleBase" id="RU003946"/>
    </source>
</evidence>
<dbReference type="VEuPathDB" id="FungiDB:CCM_03826"/>
<evidence type="ECO:0000256" key="11">
    <source>
        <dbReference type="RuleBase" id="RU003947"/>
    </source>
</evidence>
<dbReference type="Pfam" id="PF00245">
    <property type="entry name" value="Alk_phosphatase"/>
    <property type="match status" value="1"/>
</dbReference>
<evidence type="ECO:0000313" key="13">
    <source>
        <dbReference type="EMBL" id="EGX92453.1"/>
    </source>
</evidence>
<accession>G3JGT9</accession>
<evidence type="ECO:0000256" key="4">
    <source>
        <dbReference type="ARBA" id="ARBA00022723"/>
    </source>
</evidence>
<dbReference type="CDD" id="cd16012">
    <property type="entry name" value="ALP"/>
    <property type="match status" value="1"/>
</dbReference>
<feature type="signal peptide" evidence="12">
    <location>
        <begin position="1"/>
        <end position="22"/>
    </location>
</feature>
<dbReference type="SMART" id="SM00098">
    <property type="entry name" value="alkPPc"/>
    <property type="match status" value="1"/>
</dbReference>
<feature type="active site" description="Phosphoserine intermediate" evidence="8">
    <location>
        <position position="91"/>
    </location>
</feature>
<dbReference type="InterPro" id="IPR017850">
    <property type="entry name" value="Alkaline_phosphatase_core_sf"/>
</dbReference>
<feature type="binding site" evidence="9">
    <location>
        <position position="38"/>
    </location>
    <ligand>
        <name>Zn(2+)</name>
        <dbReference type="ChEBI" id="CHEBI:29105"/>
        <label>2</label>
    </ligand>
</feature>
<feature type="binding site" evidence="9">
    <location>
        <position position="429"/>
    </location>
    <ligand>
        <name>Zn(2+)</name>
        <dbReference type="ChEBI" id="CHEBI:29105"/>
        <label>2</label>
    </ligand>
</feature>
<keyword evidence="3" id="KW-0597">Phosphoprotein</keyword>